<evidence type="ECO:0008006" key="13">
    <source>
        <dbReference type="Google" id="ProtNLM"/>
    </source>
</evidence>
<keyword evidence="5 9" id="KW-0378">Hydrolase</keyword>
<accession>A0AAV7FA38</accession>
<dbReference type="PANTHER" id="PTHR31375">
    <property type="match status" value="1"/>
</dbReference>
<dbReference type="InterPro" id="IPR006626">
    <property type="entry name" value="PbH1"/>
</dbReference>
<evidence type="ECO:0000256" key="6">
    <source>
        <dbReference type="ARBA" id="ARBA00023295"/>
    </source>
</evidence>
<evidence type="ECO:0000313" key="12">
    <source>
        <dbReference type="Proteomes" id="UP000825729"/>
    </source>
</evidence>
<dbReference type="PROSITE" id="PS00502">
    <property type="entry name" value="POLYGALACTURONASE"/>
    <property type="match status" value="1"/>
</dbReference>
<keyword evidence="6 9" id="KW-0326">Glycosidase</keyword>
<dbReference type="GO" id="GO:0005975">
    <property type="term" value="P:carbohydrate metabolic process"/>
    <property type="evidence" value="ECO:0007669"/>
    <property type="project" value="InterPro"/>
</dbReference>
<keyword evidence="10" id="KW-0732">Signal</keyword>
<evidence type="ECO:0000256" key="10">
    <source>
        <dbReference type="SAM" id="SignalP"/>
    </source>
</evidence>
<dbReference type="InterPro" id="IPR012334">
    <property type="entry name" value="Pectin_lyas_fold"/>
</dbReference>
<evidence type="ECO:0000256" key="7">
    <source>
        <dbReference type="ARBA" id="ARBA00023316"/>
    </source>
</evidence>
<dbReference type="InterPro" id="IPR000743">
    <property type="entry name" value="Glyco_hydro_28"/>
</dbReference>
<dbReference type="GO" id="GO:0071555">
    <property type="term" value="P:cell wall organization"/>
    <property type="evidence" value="ECO:0007669"/>
    <property type="project" value="UniProtKB-KW"/>
</dbReference>
<dbReference type="InterPro" id="IPR011050">
    <property type="entry name" value="Pectin_lyase_fold/virulence"/>
</dbReference>
<evidence type="ECO:0000256" key="3">
    <source>
        <dbReference type="ARBA" id="ARBA00022512"/>
    </source>
</evidence>
<feature type="active site" evidence="8">
    <location>
        <position position="242"/>
    </location>
</feature>
<comment type="similarity">
    <text evidence="2 9">Belongs to the glycosyl hydrolase 28 family.</text>
</comment>
<evidence type="ECO:0000256" key="2">
    <source>
        <dbReference type="ARBA" id="ARBA00008834"/>
    </source>
</evidence>
<evidence type="ECO:0000256" key="8">
    <source>
        <dbReference type="PROSITE-ProRule" id="PRU10052"/>
    </source>
</evidence>
<dbReference type="SUPFAM" id="SSF51126">
    <property type="entry name" value="Pectin lyase-like"/>
    <property type="match status" value="1"/>
</dbReference>
<evidence type="ECO:0000256" key="4">
    <source>
        <dbReference type="ARBA" id="ARBA00022525"/>
    </source>
</evidence>
<name>A0AAV7FA38_ARIFI</name>
<feature type="chain" id="PRO_5043316692" description="Exopolygalacturonase" evidence="10">
    <location>
        <begin position="24"/>
        <end position="396"/>
    </location>
</feature>
<keyword evidence="4" id="KW-0964">Secreted</keyword>
<keyword evidence="12" id="KW-1185">Reference proteome</keyword>
<evidence type="ECO:0000256" key="1">
    <source>
        <dbReference type="ARBA" id="ARBA00004191"/>
    </source>
</evidence>
<dbReference type="SMART" id="SM00710">
    <property type="entry name" value="PbH1"/>
    <property type="match status" value="5"/>
</dbReference>
<gene>
    <name evidence="11" type="ORF">H6P81_001155</name>
</gene>
<dbReference type="Proteomes" id="UP000825729">
    <property type="component" value="Unassembled WGS sequence"/>
</dbReference>
<protein>
    <recommendedName>
        <fullName evidence="13">Exopolygalacturonase</fullName>
    </recommendedName>
</protein>
<dbReference type="GO" id="GO:0004650">
    <property type="term" value="F:polygalacturonase activity"/>
    <property type="evidence" value="ECO:0007669"/>
    <property type="project" value="InterPro"/>
</dbReference>
<comment type="subcellular location">
    <subcellularLocation>
        <location evidence="1">Secreted</location>
        <location evidence="1">Cell wall</location>
    </subcellularLocation>
</comment>
<keyword evidence="3" id="KW-0134">Cell wall</keyword>
<comment type="caution">
    <text evidence="11">The sequence shown here is derived from an EMBL/GenBank/DDBJ whole genome shotgun (WGS) entry which is preliminary data.</text>
</comment>
<proteinExistence type="inferred from homology"/>
<evidence type="ECO:0000256" key="5">
    <source>
        <dbReference type="ARBA" id="ARBA00022801"/>
    </source>
</evidence>
<organism evidence="11 12">
    <name type="scientific">Aristolochia fimbriata</name>
    <name type="common">White veined hardy Dutchman's pipe vine</name>
    <dbReference type="NCBI Taxonomy" id="158543"/>
    <lineage>
        <taxon>Eukaryota</taxon>
        <taxon>Viridiplantae</taxon>
        <taxon>Streptophyta</taxon>
        <taxon>Embryophyta</taxon>
        <taxon>Tracheophyta</taxon>
        <taxon>Spermatophyta</taxon>
        <taxon>Magnoliopsida</taxon>
        <taxon>Magnoliidae</taxon>
        <taxon>Piperales</taxon>
        <taxon>Aristolochiaceae</taxon>
        <taxon>Aristolochia</taxon>
    </lineage>
</organism>
<sequence>MNFPATLRFLLCFCFFSFNGVNAETFNVRSYGARGNGRTDDSKAFLQAWKLACMSTSRKADIYVPRANYLVGPLSFRGPCKPASILFHMEGNLKGTTNLKKYDKDVWVEFIWVNGLTLTGGGTFDGQGASSWPFNSCPKNFKCKLLPINLKFVSMNNTIIRGISSVNSKFFHMGVVGCKKFQASGLRISAPANSPNTDGIHIERSASVKITSSSIATGDDCISIGHSNADLLIRGVTCGPGHGISVGSLGKYANEGDVDGLVVEQCSFTGTTNGVRIKTWGNSPVATVARNMTFRQLVMKNVQNPIIIDQSYCPFTYCANSMSPSRVKLSDISFQNIRGTSATQVAVSLVCSKGIPCKNIHIQNVNLRTSSGAPVRSYCRNVNAVYHGTQSPPPCL</sequence>
<reference evidence="11 12" key="1">
    <citation type="submission" date="2021-07" db="EMBL/GenBank/DDBJ databases">
        <title>The Aristolochia fimbriata genome: insights into angiosperm evolution, floral development and chemical biosynthesis.</title>
        <authorList>
            <person name="Jiao Y."/>
        </authorList>
    </citation>
    <scope>NUCLEOTIDE SEQUENCE [LARGE SCALE GENOMIC DNA]</scope>
    <source>
        <strain evidence="11">IBCAS-2021</strain>
        <tissue evidence="11">Leaf</tissue>
    </source>
</reference>
<evidence type="ECO:0000256" key="9">
    <source>
        <dbReference type="RuleBase" id="RU361169"/>
    </source>
</evidence>
<dbReference type="FunFam" id="2.160.20.10:FF:000004">
    <property type="entry name" value="Pectin lyase-like superfamily protein"/>
    <property type="match status" value="1"/>
</dbReference>
<dbReference type="AlphaFoldDB" id="A0AAV7FA38"/>
<dbReference type="Gene3D" id="2.160.20.10">
    <property type="entry name" value="Single-stranded right-handed beta-helix, Pectin lyase-like"/>
    <property type="match status" value="1"/>
</dbReference>
<feature type="signal peptide" evidence="10">
    <location>
        <begin position="1"/>
        <end position="23"/>
    </location>
</feature>
<evidence type="ECO:0000313" key="11">
    <source>
        <dbReference type="EMBL" id="KAG9456647.1"/>
    </source>
</evidence>
<keyword evidence="7" id="KW-0961">Cell wall biogenesis/degradation</keyword>
<dbReference type="Pfam" id="PF00295">
    <property type="entry name" value="Glyco_hydro_28"/>
    <property type="match status" value="1"/>
</dbReference>
<dbReference type="EMBL" id="JAINDJ010000002">
    <property type="protein sequence ID" value="KAG9456647.1"/>
    <property type="molecule type" value="Genomic_DNA"/>
</dbReference>